<organism evidence="2 3">
    <name type="scientific">Sclerotinia borealis (strain F-4128)</name>
    <dbReference type="NCBI Taxonomy" id="1432307"/>
    <lineage>
        <taxon>Eukaryota</taxon>
        <taxon>Fungi</taxon>
        <taxon>Dikarya</taxon>
        <taxon>Ascomycota</taxon>
        <taxon>Pezizomycotina</taxon>
        <taxon>Leotiomycetes</taxon>
        <taxon>Helotiales</taxon>
        <taxon>Sclerotiniaceae</taxon>
        <taxon>Sclerotinia</taxon>
    </lineage>
</organism>
<dbReference type="Pfam" id="PF20150">
    <property type="entry name" value="2EXR"/>
    <property type="match status" value="1"/>
</dbReference>
<protein>
    <recommendedName>
        <fullName evidence="1">2EXR domain-containing protein</fullName>
    </recommendedName>
</protein>
<evidence type="ECO:0000259" key="1">
    <source>
        <dbReference type="Pfam" id="PF20150"/>
    </source>
</evidence>
<dbReference type="InterPro" id="IPR045518">
    <property type="entry name" value="2EXR"/>
</dbReference>
<name>W9BYS9_SCLBF</name>
<evidence type="ECO:0000313" key="2">
    <source>
        <dbReference type="EMBL" id="ESZ89757.1"/>
    </source>
</evidence>
<evidence type="ECO:0000313" key="3">
    <source>
        <dbReference type="Proteomes" id="UP000019487"/>
    </source>
</evidence>
<proteinExistence type="predicted"/>
<dbReference type="OrthoDB" id="3561020at2759"/>
<dbReference type="Proteomes" id="UP000019487">
    <property type="component" value="Unassembled WGS sequence"/>
</dbReference>
<dbReference type="EMBL" id="AYSA01000786">
    <property type="protein sequence ID" value="ESZ89757.1"/>
    <property type="molecule type" value="Genomic_DNA"/>
</dbReference>
<gene>
    <name evidence="2" type="ORF">SBOR_9857</name>
</gene>
<keyword evidence="3" id="KW-1185">Reference proteome</keyword>
<dbReference type="PANTHER" id="PTHR35910">
    <property type="entry name" value="2EXR DOMAIN-CONTAINING PROTEIN"/>
    <property type="match status" value="1"/>
</dbReference>
<sequence>MEKTNTSDIGLAVTKGIANIQSSDLTSVLGISASITNRATAKLVITFRFHTTQTLAFIEKAAAQMVDPDYQHFIKLFSNLQIHDQIFSTLDLPNYNVANLKRSSCSDNDLSVGIEPVKFQKRLRSKNSDNLIPKSQRIPASQKNKKLYRHVRLTKHNGNLLLKAFTLFSKLPPELRVKIWQFSFVGRIIVVGDFPISEGRFDVYKNHVRTPNPVQLLINRESRAEVKRQYKFDPNNLANWHEYQSKCPSSLFAPMSDYFTPNFGTYYHSEIDKISMYPAKG</sequence>
<dbReference type="HOGENOM" id="CLU_990988_0_0_1"/>
<comment type="caution">
    <text evidence="2">The sequence shown here is derived from an EMBL/GenBank/DDBJ whole genome shotgun (WGS) entry which is preliminary data.</text>
</comment>
<reference evidence="2 3" key="1">
    <citation type="journal article" date="2014" name="Genome Announc.">
        <title>Draft genome sequence of Sclerotinia borealis, a psychrophilic plant pathogenic fungus.</title>
        <authorList>
            <person name="Mardanov A.V."/>
            <person name="Beletsky A.V."/>
            <person name="Kadnikov V.V."/>
            <person name="Ignatov A.N."/>
            <person name="Ravin N.V."/>
        </authorList>
    </citation>
    <scope>NUCLEOTIDE SEQUENCE [LARGE SCALE GENOMIC DNA]</scope>
    <source>
        <strain evidence="3">F-4157</strain>
    </source>
</reference>
<feature type="domain" description="2EXR" evidence="1">
    <location>
        <begin position="165"/>
        <end position="245"/>
    </location>
</feature>
<dbReference type="AlphaFoldDB" id="W9BYS9"/>
<accession>W9BYS9</accession>
<dbReference type="PANTHER" id="PTHR35910:SF6">
    <property type="entry name" value="2EXR DOMAIN-CONTAINING PROTEIN"/>
    <property type="match status" value="1"/>
</dbReference>